<comment type="caution">
    <text evidence="2">The sequence shown here is derived from an EMBL/GenBank/DDBJ whole genome shotgun (WGS) entry which is preliminary data.</text>
</comment>
<dbReference type="Pfam" id="PF01636">
    <property type="entry name" value="APH"/>
    <property type="match status" value="1"/>
</dbReference>
<dbReference type="SUPFAM" id="SSF56112">
    <property type="entry name" value="Protein kinase-like (PK-like)"/>
    <property type="match status" value="1"/>
</dbReference>
<keyword evidence="3" id="KW-1185">Reference proteome</keyword>
<name>A0ABV2K795_SPOPS</name>
<evidence type="ECO:0000313" key="3">
    <source>
        <dbReference type="Proteomes" id="UP001549104"/>
    </source>
</evidence>
<evidence type="ECO:0000259" key="1">
    <source>
        <dbReference type="Pfam" id="PF01636"/>
    </source>
</evidence>
<gene>
    <name evidence="2" type="ORF">ABIC55_002038</name>
</gene>
<organism evidence="2 3">
    <name type="scientific">Sporosarcina psychrophila</name>
    <name type="common">Bacillus psychrophilus</name>
    <dbReference type="NCBI Taxonomy" id="1476"/>
    <lineage>
        <taxon>Bacteria</taxon>
        <taxon>Bacillati</taxon>
        <taxon>Bacillota</taxon>
        <taxon>Bacilli</taxon>
        <taxon>Bacillales</taxon>
        <taxon>Caryophanaceae</taxon>
        <taxon>Sporosarcina</taxon>
    </lineage>
</organism>
<dbReference type="RefSeq" id="WP_354313041.1">
    <property type="nucleotide sequence ID" value="NZ_JBEPME010000002.1"/>
</dbReference>
<sequence>MNEQSKIDEICIGLQDKGIINLNKQRITKMKSGTTDGLVYSVSENNVPKYVLKLDHPKQINFASRFFHTYQNVRLLPKLYYTDPEKKFILYAYIEGTTHSNRGSKIEWMTLLVNELFNHYVKYDQNASWGRLDGIPQQTWYDFNRSSLESARTNIRDLLPNEDYFKVESIVERIASVEKQETKYLLHGDTGVHNLVFQNNTLSGIIDPSPMVGPIIYDFTYAFCSSSDDLNIETLLSTFSLLKQVPIEETRLIEEVIFQLYTRIGICIRVHPHDLEGYLKAWEYWKQLS</sequence>
<accession>A0ABV2K795</accession>
<dbReference type="EMBL" id="JBEPME010000002">
    <property type="protein sequence ID" value="MET3656951.1"/>
    <property type="molecule type" value="Genomic_DNA"/>
</dbReference>
<reference evidence="2 3" key="1">
    <citation type="submission" date="2024-06" db="EMBL/GenBank/DDBJ databases">
        <title>Sorghum-associated microbial communities from plants grown in Nebraska, USA.</title>
        <authorList>
            <person name="Schachtman D."/>
        </authorList>
    </citation>
    <scope>NUCLEOTIDE SEQUENCE [LARGE SCALE GENOMIC DNA]</scope>
    <source>
        <strain evidence="2 3">1288</strain>
    </source>
</reference>
<feature type="domain" description="Aminoglycoside phosphotransferase" evidence="1">
    <location>
        <begin position="35"/>
        <end position="223"/>
    </location>
</feature>
<evidence type="ECO:0000313" key="2">
    <source>
        <dbReference type="EMBL" id="MET3656951.1"/>
    </source>
</evidence>
<protein>
    <recommendedName>
        <fullName evidence="1">Aminoglycoside phosphotransferase domain-containing protein</fullName>
    </recommendedName>
</protein>
<dbReference type="Gene3D" id="3.90.1200.10">
    <property type="match status" value="1"/>
</dbReference>
<dbReference type="InterPro" id="IPR002575">
    <property type="entry name" value="Aminoglycoside_PTrfase"/>
</dbReference>
<dbReference type="Proteomes" id="UP001549104">
    <property type="component" value="Unassembled WGS sequence"/>
</dbReference>
<dbReference type="InterPro" id="IPR011009">
    <property type="entry name" value="Kinase-like_dom_sf"/>
</dbReference>
<proteinExistence type="predicted"/>